<proteinExistence type="inferred from homology"/>
<dbReference type="GO" id="GO:0046872">
    <property type="term" value="F:metal ion binding"/>
    <property type="evidence" value="ECO:0007669"/>
    <property type="project" value="UniProtKB-KW"/>
</dbReference>
<dbReference type="EMBL" id="BBRZ01000044">
    <property type="protein sequence ID" value="GAM57072.1"/>
    <property type="molecule type" value="Genomic_DNA"/>
</dbReference>
<dbReference type="SUPFAM" id="SSF55920">
    <property type="entry name" value="Creatinase/aminopeptidase"/>
    <property type="match status" value="1"/>
</dbReference>
<evidence type="ECO:0000313" key="8">
    <source>
        <dbReference type="Proteomes" id="UP000031671"/>
    </source>
</evidence>
<dbReference type="GO" id="GO:0005737">
    <property type="term" value="C:cytoplasm"/>
    <property type="evidence" value="ECO:0007669"/>
    <property type="project" value="UniProtKB-ARBA"/>
</dbReference>
<sequence length="596" mass="66102">MLEQIESRVAALRTWMQQSNLDAFIIPHEDEFLGEYIPEHNERLHWISNFTGSAGAVIVTRDKAAIFVDGRYTVQVTKQTPDSIFEYQHLIENPPLTWALSKLEKGSKLGVDPKMHSGAWLANAEEKVADFLELVCVDQNPIDSLWEDRPTPSPEKIRLMGNEWVGQSSLNKRGLIGKSIAESGADCAVITALDSICWLLNIRGSDVSRLPVVLSHAIIHANGSTELFVDSARIPDGFDQHVAEGVTVISPESLSDRLIALNGKKVILDATNSNAWFGITLEKAGAEVIDSDDPCLMPKAAKNSVEAEGMRQSHIRDGVAMVKFLSWFDKQNDQGNLLDEGTLSDKLEQFRRLDDSLVDLSFDTISAAAHNAAMCHYNHINEPEPGVLNNNTMYLVDSGGQYPDGTTDITRTIAVGTPTHEMKRLFTLVLKGHIALATARFPVGTCGHQLDALARQHLWQHGFDYDHGTGHGVGHFLSVHEGPQRISKAYNKVALQPGMVLSNEPGYYRENQFGIRIENLEIVVEVETKGDMKVLGFESLTRCPIDTRNIDLTLLNANEIEWLNDYHAKVVTDLEPLLGDEEQAWLRNATTPVEFA</sequence>
<dbReference type="RefSeq" id="WP_261834317.1">
    <property type="nucleotide sequence ID" value="NZ_AP024881.1"/>
</dbReference>
<evidence type="ECO:0000259" key="5">
    <source>
        <dbReference type="Pfam" id="PF01321"/>
    </source>
</evidence>
<reference evidence="7 8" key="1">
    <citation type="submission" date="2015-01" db="EMBL/GenBank/DDBJ databases">
        <title>Vibrio sp. C1 JCM 19231 whole genome shotgun sequence.</title>
        <authorList>
            <person name="Sawabe T."/>
            <person name="Meirelles P."/>
            <person name="Feng G."/>
            <person name="Sayaka M."/>
            <person name="Hattori M."/>
            <person name="Ohkuma M."/>
        </authorList>
    </citation>
    <scope>NUCLEOTIDE SEQUENCE [LARGE SCALE GENOMIC DNA]</scope>
    <source>
        <strain evidence="8">JCM 19231</strain>
    </source>
</reference>
<dbReference type="Pfam" id="PF16188">
    <property type="entry name" value="Peptidase_M24_C"/>
    <property type="match status" value="1"/>
</dbReference>
<protein>
    <submittedName>
        <fullName evidence="7">Xaa-pro aminopeptidase</fullName>
        <ecNumber evidence="7">3.4.11.9</ecNumber>
    </submittedName>
</protein>
<dbReference type="InterPro" id="IPR000587">
    <property type="entry name" value="Creatinase_N"/>
</dbReference>
<organism evidence="7 8">
    <name type="scientific">Vibrio ishigakensis</name>
    <dbReference type="NCBI Taxonomy" id="1481914"/>
    <lineage>
        <taxon>Bacteria</taxon>
        <taxon>Pseudomonadati</taxon>
        <taxon>Pseudomonadota</taxon>
        <taxon>Gammaproteobacteria</taxon>
        <taxon>Vibrionales</taxon>
        <taxon>Vibrionaceae</taxon>
        <taxon>Vibrio</taxon>
    </lineage>
</organism>
<dbReference type="InterPro" id="IPR032416">
    <property type="entry name" value="Peptidase_M24_C"/>
</dbReference>
<comment type="similarity">
    <text evidence="1">Belongs to the peptidase M24B family.</text>
</comment>
<keyword evidence="8" id="KW-1185">Reference proteome</keyword>
<keyword evidence="3 7" id="KW-0378">Hydrolase</keyword>
<dbReference type="InterPro" id="IPR036005">
    <property type="entry name" value="Creatinase/aminopeptidase-like"/>
</dbReference>
<dbReference type="Pfam" id="PF16189">
    <property type="entry name" value="Creatinase_N_2"/>
    <property type="match status" value="1"/>
</dbReference>
<dbReference type="Gene3D" id="3.90.230.10">
    <property type="entry name" value="Creatinase/methionine aminopeptidase superfamily"/>
    <property type="match status" value="1"/>
</dbReference>
<dbReference type="InterPro" id="IPR050422">
    <property type="entry name" value="X-Pro_aminopeptidase_P"/>
</dbReference>
<name>A0A0B8NXP7_9VIBR</name>
<dbReference type="FunFam" id="3.90.230.10:FF:000009">
    <property type="entry name" value="xaa-Pro aminopeptidase 2"/>
    <property type="match status" value="1"/>
</dbReference>
<keyword evidence="2" id="KW-0479">Metal-binding</keyword>
<dbReference type="Proteomes" id="UP000031671">
    <property type="component" value="Unassembled WGS sequence"/>
</dbReference>
<gene>
    <name evidence="7" type="ORF">JCM19231_613</name>
</gene>
<dbReference type="SUPFAM" id="SSF53092">
    <property type="entry name" value="Creatinase/prolidase N-terminal domain"/>
    <property type="match status" value="1"/>
</dbReference>
<evidence type="ECO:0000256" key="1">
    <source>
        <dbReference type="ARBA" id="ARBA00008766"/>
    </source>
</evidence>
<evidence type="ECO:0000313" key="7">
    <source>
        <dbReference type="EMBL" id="GAM57072.1"/>
    </source>
</evidence>
<dbReference type="InterPro" id="IPR033740">
    <property type="entry name" value="Pept_M24B"/>
</dbReference>
<dbReference type="InterPro" id="IPR029149">
    <property type="entry name" value="Creatin/AminoP/Spt16_N"/>
</dbReference>
<dbReference type="GO" id="GO:0070006">
    <property type="term" value="F:metalloaminopeptidase activity"/>
    <property type="evidence" value="ECO:0007669"/>
    <property type="project" value="InterPro"/>
</dbReference>
<evidence type="ECO:0000256" key="2">
    <source>
        <dbReference type="ARBA" id="ARBA00022723"/>
    </source>
</evidence>
<feature type="domain" description="Peptidase M24 C-terminal" evidence="6">
    <location>
        <begin position="534"/>
        <end position="592"/>
    </location>
</feature>
<dbReference type="Gene3D" id="3.40.350.10">
    <property type="entry name" value="Creatinase/prolidase N-terminal domain"/>
    <property type="match status" value="2"/>
</dbReference>
<dbReference type="CDD" id="cd01085">
    <property type="entry name" value="APP"/>
    <property type="match status" value="1"/>
</dbReference>
<feature type="domain" description="Creatinase N-terminal" evidence="5">
    <location>
        <begin position="8"/>
        <end position="135"/>
    </location>
</feature>
<reference evidence="7 8" key="2">
    <citation type="submission" date="2015-01" db="EMBL/GenBank/DDBJ databases">
        <authorList>
            <consortium name="NBRP consortium"/>
            <person name="Sawabe T."/>
            <person name="Meirelles P."/>
            <person name="Feng G."/>
            <person name="Sayaka M."/>
            <person name="Hattori M."/>
            <person name="Ohkuma M."/>
        </authorList>
    </citation>
    <scope>NUCLEOTIDE SEQUENCE [LARGE SCALE GENOMIC DNA]</scope>
    <source>
        <strain evidence="8">JCM 19231</strain>
    </source>
</reference>
<keyword evidence="7" id="KW-0031">Aminopeptidase</keyword>
<comment type="caution">
    <text evidence="7">The sequence shown here is derived from an EMBL/GenBank/DDBJ whole genome shotgun (WGS) entry which is preliminary data.</text>
</comment>
<dbReference type="EC" id="3.4.11.9" evidence="7"/>
<evidence type="ECO:0000259" key="6">
    <source>
        <dbReference type="Pfam" id="PF16188"/>
    </source>
</evidence>
<dbReference type="AlphaFoldDB" id="A0A0B8NXP7"/>
<evidence type="ECO:0000259" key="4">
    <source>
        <dbReference type="Pfam" id="PF00557"/>
    </source>
</evidence>
<dbReference type="Pfam" id="PF01321">
    <property type="entry name" value="Creatinase_N"/>
    <property type="match status" value="1"/>
</dbReference>
<keyword evidence="7" id="KW-0645">Protease</keyword>
<accession>A0A0B8NXP7</accession>
<evidence type="ECO:0000256" key="3">
    <source>
        <dbReference type="ARBA" id="ARBA00022801"/>
    </source>
</evidence>
<dbReference type="Pfam" id="PF00557">
    <property type="entry name" value="Peptidase_M24"/>
    <property type="match status" value="1"/>
</dbReference>
<dbReference type="PANTHER" id="PTHR43763:SF6">
    <property type="entry name" value="XAA-PRO AMINOPEPTIDASE 1"/>
    <property type="match status" value="1"/>
</dbReference>
<dbReference type="InterPro" id="IPR000994">
    <property type="entry name" value="Pept_M24"/>
</dbReference>
<dbReference type="PANTHER" id="PTHR43763">
    <property type="entry name" value="XAA-PRO AMINOPEPTIDASE 1"/>
    <property type="match status" value="1"/>
</dbReference>
<feature type="domain" description="Peptidase M24" evidence="4">
    <location>
        <begin position="308"/>
        <end position="523"/>
    </location>
</feature>